<accession>V6M6S3</accession>
<dbReference type="InterPro" id="IPR052623">
    <property type="entry name" value="DAAF5"/>
</dbReference>
<dbReference type="InterPro" id="IPR057978">
    <property type="entry name" value="TPR_DAAF5"/>
</dbReference>
<dbReference type="EMBL" id="AUWU02000005">
    <property type="protein sequence ID" value="KAH0572737.1"/>
    <property type="molecule type" value="Genomic_DNA"/>
</dbReference>
<dbReference type="SUPFAM" id="SSF48371">
    <property type="entry name" value="ARM repeat"/>
    <property type="match status" value="2"/>
</dbReference>
<dbReference type="Proteomes" id="UP000018208">
    <property type="component" value="Unassembled WGS sequence"/>
</dbReference>
<protein>
    <recommendedName>
        <fullName evidence="1">Dynein axonemal assembly factor 5 TPR repeats domain-containing protein</fullName>
    </recommendedName>
</protein>
<dbReference type="OrthoDB" id="413572at2759"/>
<reference evidence="2 3" key="1">
    <citation type="journal article" date="2014" name="PLoS Genet.">
        <title>The Genome of Spironucleus salmonicida Highlights a Fish Pathogen Adapted to Fluctuating Environments.</title>
        <authorList>
            <person name="Xu F."/>
            <person name="Jerlstrom-Hultqvist J."/>
            <person name="Einarsson E."/>
            <person name="Astvaldsson A."/>
            <person name="Svard S.G."/>
            <person name="Andersson J.O."/>
        </authorList>
    </citation>
    <scope>NUCLEOTIDE SEQUENCE</scope>
    <source>
        <strain evidence="3">ATCC 50377</strain>
    </source>
</reference>
<dbReference type="Gene3D" id="1.25.10.10">
    <property type="entry name" value="Leucine-rich Repeat Variant"/>
    <property type="match status" value="2"/>
</dbReference>
<gene>
    <name evidence="2" type="ORF">SS50377_10605</name>
    <name evidence="3" type="ORF">SS50377_24850</name>
</gene>
<name>V6M6S3_9EUKA</name>
<sequence>MDLARACSTLIDKEQQRNLSKQAILLIQEQIDEQNISQVVSAVYSSMRSKFDAVRSTAAEILIDNVQEFISQDFDSLFFNVTSIVDTKNLPFDTYEKSETVREDLLTVLLKIIINIEKTQISSVQLEKSHQKFSDAITSILIKQSTDKCPNCRIQTDKCIFRFTRTFKHFLTETQVSDLSEGIIATFNHNQKTVRQLNLQAFTQTHLSTQSKQINRHLQKLLPLLLNDPLLTDSLADAMKILLFNHIDRHIYADIFAVPLLSNLHEIYSFNIFLSCGEFYVLETKQHDKFLHLQQEIENTVTGQDDKYDEFIANFNKNSAPHFDKQLNLGCRILAQQVLEKQLNAIIRDLESVQNHVKLASSRLLCNLIILSHNFTAKFGQKFANSLQFLLHDEFNKGEFDPLIELMAVFCAPNDILGQIKKQISTQSAENSRFLSRIYAFLGRFLMFRGMENTFSNEMQNTDIEVILTILASSDYLMNEDYLLVVSQSVCCGHFCQFLQQKPDLFTLLSEDQQQVFFILVSAVYVKLSNQELLTAKKHVFDEFIATTAFKVSKKLTEEFISIFDQFKANLNFALALQTINLNSEILKTDRLVIRCQIFAQFLNFTKRFDFATKNAQKAVNIAVKMLKISADVEKMNQDVRFECLECVRILSQQINLRQDQLIFLINGVYSCTTWRHGARSPKCLVKAIEILTVLVDKQRTELCQAFPYAECDNCSEFGATYDQLLSRICVSLEDDWQAVREVVLALCGQFLSYCQQFGMRPDELGLKLCYRLDDAKESITLSALDQLRQLVEICENKGIVDQLYGKDQIIELLVTHCDDPNVRIREKCVCLTKEFIVREEFCERGKDKAKLMNWQYLGENDRTWLQ</sequence>
<dbReference type="PANTHER" id="PTHR16216:SF2">
    <property type="entry name" value="DYNEIN AXONEMAL ASSEMBLY FACTOR 5"/>
    <property type="match status" value="1"/>
</dbReference>
<dbReference type="InterPro" id="IPR011989">
    <property type="entry name" value="ARM-like"/>
</dbReference>
<evidence type="ECO:0000313" key="4">
    <source>
        <dbReference type="Proteomes" id="UP000018208"/>
    </source>
</evidence>
<keyword evidence="4" id="KW-1185">Reference proteome</keyword>
<proteinExistence type="predicted"/>
<dbReference type="VEuPathDB" id="GiardiaDB:SS50377_24850"/>
<evidence type="ECO:0000313" key="2">
    <source>
        <dbReference type="EMBL" id="EST49119.1"/>
    </source>
</evidence>
<dbReference type="EMBL" id="KI545956">
    <property type="protein sequence ID" value="EST49119.1"/>
    <property type="molecule type" value="Genomic_DNA"/>
</dbReference>
<organism evidence="2">
    <name type="scientific">Spironucleus salmonicida</name>
    <dbReference type="NCBI Taxonomy" id="348837"/>
    <lineage>
        <taxon>Eukaryota</taxon>
        <taxon>Metamonada</taxon>
        <taxon>Diplomonadida</taxon>
        <taxon>Hexamitidae</taxon>
        <taxon>Hexamitinae</taxon>
        <taxon>Spironucleus</taxon>
    </lineage>
</organism>
<dbReference type="Pfam" id="PF25757">
    <property type="entry name" value="TPR_DNAAF5"/>
    <property type="match status" value="1"/>
</dbReference>
<dbReference type="InterPro" id="IPR016024">
    <property type="entry name" value="ARM-type_fold"/>
</dbReference>
<feature type="domain" description="Dynein axonemal assembly factor 5 TPR repeats" evidence="1">
    <location>
        <begin position="28"/>
        <end position="226"/>
    </location>
</feature>
<dbReference type="PANTHER" id="PTHR16216">
    <property type="entry name" value="DYNEIN ASSEMBLY FACTOR 5, AXONEMAL"/>
    <property type="match status" value="1"/>
</dbReference>
<dbReference type="AlphaFoldDB" id="V6M6S3"/>
<evidence type="ECO:0000313" key="3">
    <source>
        <dbReference type="EMBL" id="KAH0572737.1"/>
    </source>
</evidence>
<reference evidence="3" key="2">
    <citation type="submission" date="2020-12" db="EMBL/GenBank/DDBJ databases">
        <title>New Spironucleus salmonicida genome in near-complete chromosomes.</title>
        <authorList>
            <person name="Xu F."/>
            <person name="Kurt Z."/>
            <person name="Jimenez-Gonzalez A."/>
            <person name="Astvaldsson A."/>
            <person name="Andersson J.O."/>
            <person name="Svard S.G."/>
        </authorList>
    </citation>
    <scope>NUCLEOTIDE SEQUENCE</scope>
    <source>
        <strain evidence="3">ATCC 50377</strain>
    </source>
</reference>
<evidence type="ECO:0000259" key="1">
    <source>
        <dbReference type="Pfam" id="PF25757"/>
    </source>
</evidence>